<sequence>MKKAIFKALAKFNKAVLPSFGNKDLTKLSKWQKALIAYRYYVTINALDR</sequence>
<proteinExistence type="predicted"/>
<dbReference type="RefSeq" id="WP_188461220.1">
    <property type="nucleotide sequence ID" value="NZ_BAABHU010000003.1"/>
</dbReference>
<evidence type="ECO:0000313" key="1">
    <source>
        <dbReference type="EMBL" id="GGC28004.1"/>
    </source>
</evidence>
<organism evidence="1 2">
    <name type="scientific">Marivirga lumbricoides</name>
    <dbReference type="NCBI Taxonomy" id="1046115"/>
    <lineage>
        <taxon>Bacteria</taxon>
        <taxon>Pseudomonadati</taxon>
        <taxon>Bacteroidota</taxon>
        <taxon>Cytophagia</taxon>
        <taxon>Cytophagales</taxon>
        <taxon>Marivirgaceae</taxon>
        <taxon>Marivirga</taxon>
    </lineage>
</organism>
<keyword evidence="2" id="KW-1185">Reference proteome</keyword>
<evidence type="ECO:0008006" key="3">
    <source>
        <dbReference type="Google" id="ProtNLM"/>
    </source>
</evidence>
<name>A0ABQ1LQH4_9BACT</name>
<protein>
    <recommendedName>
        <fullName evidence="3">SsrA-binding protein</fullName>
    </recommendedName>
</protein>
<comment type="caution">
    <text evidence="1">The sequence shown here is derived from an EMBL/GenBank/DDBJ whole genome shotgun (WGS) entry which is preliminary data.</text>
</comment>
<gene>
    <name evidence="1" type="ORF">GCM10011506_11740</name>
</gene>
<dbReference type="Proteomes" id="UP000636010">
    <property type="component" value="Unassembled WGS sequence"/>
</dbReference>
<reference evidence="2" key="1">
    <citation type="journal article" date="2019" name="Int. J. Syst. Evol. Microbiol.">
        <title>The Global Catalogue of Microorganisms (GCM) 10K type strain sequencing project: providing services to taxonomists for standard genome sequencing and annotation.</title>
        <authorList>
            <consortium name="The Broad Institute Genomics Platform"/>
            <consortium name="The Broad Institute Genome Sequencing Center for Infectious Disease"/>
            <person name="Wu L."/>
            <person name="Ma J."/>
        </authorList>
    </citation>
    <scope>NUCLEOTIDE SEQUENCE [LARGE SCALE GENOMIC DNA]</scope>
    <source>
        <strain evidence="2">CGMCC 1.10832</strain>
    </source>
</reference>
<dbReference type="EMBL" id="BMEC01000003">
    <property type="protein sequence ID" value="GGC28004.1"/>
    <property type="molecule type" value="Genomic_DNA"/>
</dbReference>
<evidence type="ECO:0000313" key="2">
    <source>
        <dbReference type="Proteomes" id="UP000636010"/>
    </source>
</evidence>
<accession>A0ABQ1LQH4</accession>